<evidence type="ECO:0000256" key="5">
    <source>
        <dbReference type="ARBA" id="ARBA00022967"/>
    </source>
</evidence>
<keyword evidence="1" id="KW-0813">Transport</keyword>
<accession>A0ABV6VBY2</accession>
<dbReference type="EMBL" id="JBHEZX010000007">
    <property type="protein sequence ID" value="MFC1411228.1"/>
    <property type="molecule type" value="Genomic_DNA"/>
</dbReference>
<dbReference type="SMART" id="SM00382">
    <property type="entry name" value="AAA"/>
    <property type="match status" value="1"/>
</dbReference>
<dbReference type="PANTHER" id="PTHR42788">
    <property type="entry name" value="TAURINE IMPORT ATP-BINDING PROTEIN-RELATED"/>
    <property type="match status" value="1"/>
</dbReference>
<dbReference type="InterPro" id="IPR017871">
    <property type="entry name" value="ABC_transporter-like_CS"/>
</dbReference>
<evidence type="ECO:0000256" key="1">
    <source>
        <dbReference type="ARBA" id="ARBA00022448"/>
    </source>
</evidence>
<dbReference type="RefSeq" id="WP_380510441.1">
    <property type="nucleotide sequence ID" value="NZ_JBHEZX010000007.1"/>
</dbReference>
<dbReference type="InterPro" id="IPR003439">
    <property type="entry name" value="ABC_transporter-like_ATP-bd"/>
</dbReference>
<protein>
    <submittedName>
        <fullName evidence="8">ABC transporter ATP-binding protein</fullName>
    </submittedName>
</protein>
<keyword evidence="2" id="KW-1003">Cell membrane</keyword>
<dbReference type="Proteomes" id="UP001592582">
    <property type="component" value="Unassembled WGS sequence"/>
</dbReference>
<dbReference type="EMBL" id="JBHEZY010000013">
    <property type="protein sequence ID" value="MFC1434551.1"/>
    <property type="molecule type" value="Genomic_DNA"/>
</dbReference>
<evidence type="ECO:0000256" key="3">
    <source>
        <dbReference type="ARBA" id="ARBA00022741"/>
    </source>
</evidence>
<dbReference type="Gene3D" id="3.40.50.300">
    <property type="entry name" value="P-loop containing nucleotide triphosphate hydrolases"/>
    <property type="match status" value="1"/>
</dbReference>
<feature type="domain" description="ABC transporter" evidence="7">
    <location>
        <begin position="13"/>
        <end position="234"/>
    </location>
</feature>
<dbReference type="PROSITE" id="PS00211">
    <property type="entry name" value="ABC_TRANSPORTER_1"/>
    <property type="match status" value="1"/>
</dbReference>
<keyword evidence="3" id="KW-0547">Nucleotide-binding</keyword>
<evidence type="ECO:0000313" key="11">
    <source>
        <dbReference type="Proteomes" id="UP001592582"/>
    </source>
</evidence>
<dbReference type="InterPro" id="IPR050166">
    <property type="entry name" value="ABC_transporter_ATP-bind"/>
</dbReference>
<keyword evidence="11" id="KW-1185">Reference proteome</keyword>
<dbReference type="InterPro" id="IPR003593">
    <property type="entry name" value="AAA+_ATPase"/>
</dbReference>
<dbReference type="SUPFAM" id="SSF52540">
    <property type="entry name" value="P-loop containing nucleoside triphosphate hydrolases"/>
    <property type="match status" value="1"/>
</dbReference>
<keyword evidence="6" id="KW-0472">Membrane</keyword>
<sequence length="260" mass="28558">MAPLTEQLTRPAVHISGLTRGFGRRTVLDGIDLDIPPGQFVALLGHSGSGKSTLLRAIADLDHDVTGSGELRAPQRISVVFQDSRLLPWRRVLQNVVLGARGTDAQGKNPVERGRAALAEVGLAGRERAWPSQLSGGEQQRAALARSLVWEPELLLADEPFGALDALTRIRMHTLLRELWDRHRPSVLLVTHDVDEAIVLADRVLVLDQGRFSLDLTIDLAHPRSYRDPHLGEYREQLLSALGVEDDVSTTSVPTKEVQP</sequence>
<name>A0ABV6VBY2_9ACTN</name>
<keyword evidence="5" id="KW-1278">Translocase</keyword>
<reference evidence="10 11" key="1">
    <citation type="submission" date="2024-09" db="EMBL/GenBank/DDBJ databases">
        <authorList>
            <person name="Lee S.D."/>
        </authorList>
    </citation>
    <scope>NUCLEOTIDE SEQUENCE [LARGE SCALE GENOMIC DNA]</scope>
    <source>
        <strain evidence="8 11">N1-1</strain>
        <strain evidence="9 10">N1-3</strain>
    </source>
</reference>
<keyword evidence="4 8" id="KW-0067">ATP-binding</keyword>
<evidence type="ECO:0000313" key="9">
    <source>
        <dbReference type="EMBL" id="MFC1434551.1"/>
    </source>
</evidence>
<evidence type="ECO:0000256" key="4">
    <source>
        <dbReference type="ARBA" id="ARBA00022840"/>
    </source>
</evidence>
<evidence type="ECO:0000259" key="7">
    <source>
        <dbReference type="PROSITE" id="PS50893"/>
    </source>
</evidence>
<dbReference type="InterPro" id="IPR027417">
    <property type="entry name" value="P-loop_NTPase"/>
</dbReference>
<gene>
    <name evidence="9" type="ORF">ACEZDB_28315</name>
    <name evidence="8" type="ORF">ACEZDG_18355</name>
</gene>
<dbReference type="Pfam" id="PF00005">
    <property type="entry name" value="ABC_tran"/>
    <property type="match status" value="1"/>
</dbReference>
<comment type="caution">
    <text evidence="8">The sequence shown here is derived from an EMBL/GenBank/DDBJ whole genome shotgun (WGS) entry which is preliminary data.</text>
</comment>
<evidence type="ECO:0000256" key="6">
    <source>
        <dbReference type="ARBA" id="ARBA00023136"/>
    </source>
</evidence>
<dbReference type="GO" id="GO:0005524">
    <property type="term" value="F:ATP binding"/>
    <property type="evidence" value="ECO:0007669"/>
    <property type="project" value="UniProtKB-KW"/>
</dbReference>
<dbReference type="PROSITE" id="PS50893">
    <property type="entry name" value="ABC_TRANSPORTER_2"/>
    <property type="match status" value="1"/>
</dbReference>
<dbReference type="Proteomes" id="UP001592530">
    <property type="component" value="Unassembled WGS sequence"/>
</dbReference>
<dbReference type="PANTHER" id="PTHR42788:SF17">
    <property type="entry name" value="ALIPHATIC SULFONATES IMPORT ATP-BINDING PROTEIN SSUB"/>
    <property type="match status" value="1"/>
</dbReference>
<evidence type="ECO:0000256" key="2">
    <source>
        <dbReference type="ARBA" id="ARBA00022475"/>
    </source>
</evidence>
<evidence type="ECO:0000313" key="8">
    <source>
        <dbReference type="EMBL" id="MFC1411228.1"/>
    </source>
</evidence>
<evidence type="ECO:0000313" key="10">
    <source>
        <dbReference type="Proteomes" id="UP001592530"/>
    </source>
</evidence>
<organism evidence="8 11">
    <name type="scientific">Streptacidiphilus alkalitolerans</name>
    <dbReference type="NCBI Taxonomy" id="3342712"/>
    <lineage>
        <taxon>Bacteria</taxon>
        <taxon>Bacillati</taxon>
        <taxon>Actinomycetota</taxon>
        <taxon>Actinomycetes</taxon>
        <taxon>Kitasatosporales</taxon>
        <taxon>Streptomycetaceae</taxon>
        <taxon>Streptacidiphilus</taxon>
    </lineage>
</organism>
<proteinExistence type="predicted"/>